<keyword evidence="1" id="KW-0472">Membrane</keyword>
<gene>
    <name evidence="3" type="ORF">BN1708_015684</name>
    <name evidence="2" type="ORF">BN1723_013781</name>
</gene>
<evidence type="ECO:0000313" key="2">
    <source>
        <dbReference type="EMBL" id="CRK26166.1"/>
    </source>
</evidence>
<protein>
    <submittedName>
        <fullName evidence="3">Uncharacterized protein</fullName>
    </submittedName>
</protein>
<keyword evidence="1" id="KW-1133">Transmembrane helix</keyword>
<evidence type="ECO:0000313" key="4">
    <source>
        <dbReference type="Proteomes" id="UP000044602"/>
    </source>
</evidence>
<sequence length="842" mass="88323">MKFSPIYPLGLILGTGRAINMTDYAATCSVDREFKRWYRELLGAFEDSTTTDSITNFFAPGGALVLGGSRITGGEAILAARGAILPADGFIQWNHFPNITLVASETPTNKSFETLSDEQSKQHTVSVPDKFQYYEDEFDFPPEDCFSVTRPMAAQGVRVKKHRSKGYLPACGFMTVFMALVLAIIGLGLLASGRVTFNVNVEDAEDTFPQLARRDFHATYSYAFPNTTVVTSTAGAPEAYGYQTTSAVNTTVSNSTVSLTKTATVFATVSLNSTTGIQATSDALALTGPAASEAVTTTDTVVADDTVVETINGGTITRYRNATHTFTQYQTVTSGVTEAIVKTILATETAEIVETVIGSTLTVVEHSMATLTVTVDAEESSVVAPEVTSTVMASEESSSLIPPHVTSTVTVSGGASSAMSSDVTTEVASSSVSSSSRSSSISTTETTVTVTPTVSLTTTVTVEAPMDIATIMATTTVVGGTTTIRVTRDHTVFTTLIPVQTEVPQTCAADQTVFITVTEVASPMPVETTTTVYPTTSVVTHTRHGIVTVTFLTTEVQTVVQTLSTEFEMTTSDVLAQPGTPIEASTTSSFSSEARVTETQVLTLTETDIATHTVSVIESAVLTTKVSMFTTITVRIGTTTLNGGVVTVTVEPPSPAPSSPVAEDADVQTVTKTEYATEHLTAPTPDVPAGAATKTETIYETETRALSATATDHIVVSAPITLYSTVTHTALVTRTVQTTVDGTLVEQAATALETNTEVLTLTRTIGLNTTVLVTGTGVSTHALPPAGETRSLHVSGFLPGPGANATTSMAWPVEVSGGEKRADARASVFSLVLAFAALLCLF</sequence>
<reference evidence="4 5" key="1">
    <citation type="submission" date="2015-05" db="EMBL/GenBank/DDBJ databases">
        <authorList>
            <person name="Fogelqvist Johan"/>
        </authorList>
    </citation>
    <scope>NUCLEOTIDE SEQUENCE [LARGE SCALE GENOMIC DNA]</scope>
    <source>
        <strain evidence="3">VL1</strain>
        <strain evidence="2">VL2</strain>
    </source>
</reference>
<dbReference type="Proteomes" id="UP000044602">
    <property type="component" value="Unassembled WGS sequence"/>
</dbReference>
<keyword evidence="4" id="KW-1185">Reference proteome</keyword>
<evidence type="ECO:0000313" key="3">
    <source>
        <dbReference type="EMBL" id="CRK29839.1"/>
    </source>
</evidence>
<dbReference type="AlphaFoldDB" id="A0A0G4M6F1"/>
<keyword evidence="1" id="KW-0812">Transmembrane</keyword>
<evidence type="ECO:0000313" key="5">
    <source>
        <dbReference type="Proteomes" id="UP000045706"/>
    </source>
</evidence>
<organism evidence="3 4">
    <name type="scientific">Verticillium longisporum</name>
    <name type="common">Verticillium dahliae var. longisporum</name>
    <dbReference type="NCBI Taxonomy" id="100787"/>
    <lineage>
        <taxon>Eukaryota</taxon>
        <taxon>Fungi</taxon>
        <taxon>Dikarya</taxon>
        <taxon>Ascomycota</taxon>
        <taxon>Pezizomycotina</taxon>
        <taxon>Sordariomycetes</taxon>
        <taxon>Hypocreomycetidae</taxon>
        <taxon>Glomerellales</taxon>
        <taxon>Plectosphaerellaceae</taxon>
        <taxon>Verticillium</taxon>
    </lineage>
</organism>
<proteinExistence type="predicted"/>
<evidence type="ECO:0000256" key="1">
    <source>
        <dbReference type="SAM" id="Phobius"/>
    </source>
</evidence>
<dbReference type="EMBL" id="CVQH01021262">
    <property type="protein sequence ID" value="CRK29839.1"/>
    <property type="molecule type" value="Genomic_DNA"/>
</dbReference>
<name>A0A0G4M6F1_VERLO</name>
<dbReference type="EMBL" id="CVQI01018891">
    <property type="protein sequence ID" value="CRK26166.1"/>
    <property type="molecule type" value="Genomic_DNA"/>
</dbReference>
<dbReference type="SUPFAM" id="SSF51126">
    <property type="entry name" value="Pectin lyase-like"/>
    <property type="match status" value="1"/>
</dbReference>
<accession>A0A0G4M6F1</accession>
<dbReference type="STRING" id="100787.A0A0G4M6F1"/>
<dbReference type="InterPro" id="IPR011050">
    <property type="entry name" value="Pectin_lyase_fold/virulence"/>
</dbReference>
<dbReference type="Proteomes" id="UP000045706">
    <property type="component" value="Unassembled WGS sequence"/>
</dbReference>
<feature type="transmembrane region" description="Helical" evidence="1">
    <location>
        <begin position="167"/>
        <end position="191"/>
    </location>
</feature>